<dbReference type="Proteomes" id="UP000294929">
    <property type="component" value="Unassembled WGS sequence"/>
</dbReference>
<organism evidence="3 4">
    <name type="scientific">Mycolicibacterium mucogenicum</name>
    <name type="common">Mycobacterium mucogenicum</name>
    <dbReference type="NCBI Taxonomy" id="56689"/>
    <lineage>
        <taxon>Bacteria</taxon>
        <taxon>Bacillati</taxon>
        <taxon>Actinomycetota</taxon>
        <taxon>Actinomycetes</taxon>
        <taxon>Mycobacteriales</taxon>
        <taxon>Mycobacteriaceae</taxon>
        <taxon>Mycolicibacterium</taxon>
    </lineage>
</organism>
<name>A0A4R5WCV7_MYCMU</name>
<dbReference type="AlphaFoldDB" id="A0A4R5WCV7"/>
<gene>
    <name evidence="3" type="ORF">EUA03_17915</name>
</gene>
<feature type="transmembrane region" description="Helical" evidence="1">
    <location>
        <begin position="71"/>
        <end position="91"/>
    </location>
</feature>
<dbReference type="InterPro" id="IPR046253">
    <property type="entry name" value="DUF6286"/>
</dbReference>
<keyword evidence="1" id="KW-1133">Transmembrane helix</keyword>
<evidence type="ECO:0000259" key="2">
    <source>
        <dbReference type="Pfam" id="PF19803"/>
    </source>
</evidence>
<feature type="transmembrane region" description="Helical" evidence="1">
    <location>
        <begin position="20"/>
        <end position="40"/>
    </location>
</feature>
<evidence type="ECO:0000256" key="1">
    <source>
        <dbReference type="SAM" id="Phobius"/>
    </source>
</evidence>
<keyword evidence="1" id="KW-0812">Transmembrane</keyword>
<dbReference type="Pfam" id="PF19803">
    <property type="entry name" value="DUF6286"/>
    <property type="match status" value="1"/>
</dbReference>
<accession>A0A4R5WCV7</accession>
<sequence>MTADNFALPAPGRSPVAAATARYVAVALALVVMLGGAVSLREAGIELGWVDGAPWIGAAITALNGLRSQWWMVPAGAVALILGLWLVVVAVRPRRKTVVAVVAVDAAGSVWMRPRDVARLASHAASCVPGVEVLNSAATRRKVTMYVGITGMESDAAAKGSIAAAVGSATEILVPTPKIVVRIGTSGAA</sequence>
<dbReference type="EMBL" id="SDLO01000014">
    <property type="protein sequence ID" value="TDK87446.1"/>
    <property type="molecule type" value="Genomic_DNA"/>
</dbReference>
<feature type="domain" description="DUF6286" evidence="2">
    <location>
        <begin position="81"/>
        <end position="182"/>
    </location>
</feature>
<protein>
    <recommendedName>
        <fullName evidence="2">DUF6286 domain-containing protein</fullName>
    </recommendedName>
</protein>
<keyword evidence="1" id="KW-0472">Membrane</keyword>
<evidence type="ECO:0000313" key="3">
    <source>
        <dbReference type="EMBL" id="TDK87446.1"/>
    </source>
</evidence>
<proteinExistence type="predicted"/>
<reference evidence="3 4" key="1">
    <citation type="submission" date="2019-01" db="EMBL/GenBank/DDBJ databases">
        <title>High-quality-draft genome sequences of five non-tuberculosis mycobacteriaceae isolated from a nosocomial environment.</title>
        <authorList>
            <person name="Tiago I."/>
            <person name="Alarico S."/>
            <person name="Pereira S.G."/>
            <person name="Coelho C."/>
            <person name="Maranha A."/>
            <person name="Empadinhas N."/>
        </authorList>
    </citation>
    <scope>NUCLEOTIDE SEQUENCE [LARGE SCALE GENOMIC DNA]</scope>
    <source>
        <strain evidence="3 4">24AIII</strain>
    </source>
</reference>
<evidence type="ECO:0000313" key="4">
    <source>
        <dbReference type="Proteomes" id="UP000294929"/>
    </source>
</evidence>
<dbReference type="RefSeq" id="WP_133427406.1">
    <property type="nucleotide sequence ID" value="NZ_SDLO01000014.1"/>
</dbReference>
<comment type="caution">
    <text evidence="3">The sequence shown here is derived from an EMBL/GenBank/DDBJ whole genome shotgun (WGS) entry which is preliminary data.</text>
</comment>